<evidence type="ECO:0000313" key="12">
    <source>
        <dbReference type="EMBL" id="CAA9889401.1"/>
    </source>
</evidence>
<proteinExistence type="inferred from homology"/>
<evidence type="ECO:0000256" key="8">
    <source>
        <dbReference type="ARBA" id="ARBA00023306"/>
    </source>
</evidence>
<comment type="caution">
    <text evidence="12">The sequence shown here is derived from an EMBL/GenBank/DDBJ whole genome shotgun (WGS) entry which is preliminary data.</text>
</comment>
<evidence type="ECO:0000256" key="11">
    <source>
        <dbReference type="ARBA" id="ARBA00033158"/>
    </source>
</evidence>
<evidence type="ECO:0000256" key="3">
    <source>
        <dbReference type="ARBA" id="ARBA00015195"/>
    </source>
</evidence>
<protein>
    <recommendedName>
        <fullName evidence="3">Cell division protein ZapA</fullName>
    </recommendedName>
    <alternativeName>
        <fullName evidence="11">Z ring-associated protein ZapA</fullName>
    </alternativeName>
</protein>
<evidence type="ECO:0000256" key="10">
    <source>
        <dbReference type="ARBA" id="ARBA00026068"/>
    </source>
</evidence>
<dbReference type="Proteomes" id="UP000494216">
    <property type="component" value="Unassembled WGS sequence"/>
</dbReference>
<reference evidence="12 13" key="1">
    <citation type="submission" date="2020-02" db="EMBL/GenBank/DDBJ databases">
        <authorList>
            <person name="Hogendoorn C."/>
        </authorList>
    </citation>
    <scope>NUCLEOTIDE SEQUENCE [LARGE SCALE GENOMIC DNA]</scope>
    <source>
        <strain evidence="12">METHB21</strain>
    </source>
</reference>
<keyword evidence="7" id="KW-0717">Septation</keyword>
<dbReference type="InterPro" id="IPR007838">
    <property type="entry name" value="Cell_div_ZapA-like"/>
</dbReference>
<dbReference type="EMBL" id="CADCXN010000002">
    <property type="protein sequence ID" value="CAA9889401.1"/>
    <property type="molecule type" value="Genomic_DNA"/>
</dbReference>
<evidence type="ECO:0000256" key="4">
    <source>
        <dbReference type="ARBA" id="ARBA00022490"/>
    </source>
</evidence>
<dbReference type="AlphaFoldDB" id="A0A8S0XH39"/>
<evidence type="ECO:0000313" key="13">
    <source>
        <dbReference type="Proteomes" id="UP000494216"/>
    </source>
</evidence>
<evidence type="ECO:0000256" key="6">
    <source>
        <dbReference type="ARBA" id="ARBA00023054"/>
    </source>
</evidence>
<dbReference type="Pfam" id="PF05164">
    <property type="entry name" value="ZapA"/>
    <property type="match status" value="1"/>
</dbReference>
<dbReference type="PANTHER" id="PTHR34981">
    <property type="entry name" value="CELL DIVISION PROTEIN ZAPA"/>
    <property type="match status" value="1"/>
</dbReference>
<keyword evidence="5 12" id="KW-0132">Cell division</keyword>
<name>A0A8S0XH39_9GAMM</name>
<comment type="subcellular location">
    <subcellularLocation>
        <location evidence="1">Cytoplasm</location>
    </subcellularLocation>
</comment>
<dbReference type="InterPro" id="IPR036192">
    <property type="entry name" value="Cell_div_ZapA-like_sf"/>
</dbReference>
<dbReference type="GO" id="GO:0043093">
    <property type="term" value="P:FtsZ-dependent cytokinesis"/>
    <property type="evidence" value="ECO:0007669"/>
    <property type="project" value="TreeGrafter"/>
</dbReference>
<keyword evidence="4" id="KW-0963">Cytoplasm</keyword>
<comment type="subunit">
    <text evidence="10">Homodimer. Interacts with FtsZ.</text>
</comment>
<dbReference type="GO" id="GO:0000921">
    <property type="term" value="P:septin ring assembly"/>
    <property type="evidence" value="ECO:0007669"/>
    <property type="project" value="TreeGrafter"/>
</dbReference>
<dbReference type="InterPro" id="IPR042233">
    <property type="entry name" value="Cell_div_ZapA_N"/>
</dbReference>
<evidence type="ECO:0000256" key="2">
    <source>
        <dbReference type="ARBA" id="ARBA00010074"/>
    </source>
</evidence>
<comment type="function">
    <text evidence="9">Activator of cell division through the inhibition of FtsZ GTPase activity, therefore promoting FtsZ assembly into bundles of protofilaments necessary for the formation of the division Z ring. It is recruited early at mid-cell but it is not essential for cell division.</text>
</comment>
<dbReference type="GO" id="GO:0030428">
    <property type="term" value="C:cell septum"/>
    <property type="evidence" value="ECO:0007669"/>
    <property type="project" value="TreeGrafter"/>
</dbReference>
<accession>A0A8S0XH39</accession>
<comment type="similarity">
    <text evidence="2">Belongs to the ZapA family. Type 1 subfamily.</text>
</comment>
<keyword evidence="13" id="KW-1185">Reference proteome</keyword>
<keyword evidence="8" id="KW-0131">Cell cycle</keyword>
<evidence type="ECO:0000256" key="9">
    <source>
        <dbReference type="ARBA" id="ARBA00024910"/>
    </source>
</evidence>
<dbReference type="Gene3D" id="1.20.5.50">
    <property type="match status" value="1"/>
</dbReference>
<evidence type="ECO:0000256" key="7">
    <source>
        <dbReference type="ARBA" id="ARBA00023210"/>
    </source>
</evidence>
<dbReference type="GO" id="GO:0000917">
    <property type="term" value="P:division septum assembly"/>
    <property type="evidence" value="ECO:0007669"/>
    <property type="project" value="UniProtKB-KW"/>
</dbReference>
<gene>
    <name evidence="12" type="primary">zapA</name>
    <name evidence="12" type="ORF">METHB2_100042</name>
</gene>
<evidence type="ECO:0000256" key="5">
    <source>
        <dbReference type="ARBA" id="ARBA00022618"/>
    </source>
</evidence>
<keyword evidence="6" id="KW-0175">Coiled coil</keyword>
<evidence type="ECO:0000256" key="1">
    <source>
        <dbReference type="ARBA" id="ARBA00004496"/>
    </source>
</evidence>
<dbReference type="PANTHER" id="PTHR34981:SF1">
    <property type="entry name" value="CELL DIVISION PROTEIN ZAPA"/>
    <property type="match status" value="1"/>
</dbReference>
<dbReference type="GO" id="GO:0032153">
    <property type="term" value="C:cell division site"/>
    <property type="evidence" value="ECO:0007669"/>
    <property type="project" value="TreeGrafter"/>
</dbReference>
<dbReference type="GO" id="GO:0005829">
    <property type="term" value="C:cytosol"/>
    <property type="evidence" value="ECO:0007669"/>
    <property type="project" value="TreeGrafter"/>
</dbReference>
<sequence>MSRNLQPLSLTILGKEYKIACEPEERDNLIRSAQEIDEQMRKIRDSGKVIGADRIAVVTALNLAHELRSMKNQNASLTKSLNECMGKMLHKIEKVLETK</sequence>
<dbReference type="RefSeq" id="WP_174624426.1">
    <property type="nucleotide sequence ID" value="NZ_CADCXN010000002.1"/>
</dbReference>
<organism evidence="12 13">
    <name type="scientific">Candidatus Methylobacter favarea</name>
    <dbReference type="NCBI Taxonomy" id="2707345"/>
    <lineage>
        <taxon>Bacteria</taxon>
        <taxon>Pseudomonadati</taxon>
        <taxon>Pseudomonadota</taxon>
        <taxon>Gammaproteobacteria</taxon>
        <taxon>Methylococcales</taxon>
        <taxon>Methylococcaceae</taxon>
        <taxon>Methylobacter</taxon>
    </lineage>
</organism>
<dbReference type="SUPFAM" id="SSF102829">
    <property type="entry name" value="Cell division protein ZapA-like"/>
    <property type="match status" value="1"/>
</dbReference>
<dbReference type="Gene3D" id="3.30.160.880">
    <property type="entry name" value="Cell division protein ZapA protomer, N-terminal domain"/>
    <property type="match status" value="1"/>
</dbReference>